<dbReference type="GO" id="GO:0051301">
    <property type="term" value="P:cell division"/>
    <property type="evidence" value="ECO:0007669"/>
    <property type="project" value="UniProtKB-KW"/>
</dbReference>
<dbReference type="Pfam" id="PF03799">
    <property type="entry name" value="FtsQ_DivIB_C"/>
    <property type="match status" value="1"/>
</dbReference>
<keyword evidence="2" id="KW-1003">Cell membrane</keyword>
<feature type="transmembrane region" description="Helical" evidence="9">
    <location>
        <begin position="120"/>
        <end position="139"/>
    </location>
</feature>
<dbReference type="STRING" id="1123500.GCA_000420365_00988"/>
<evidence type="ECO:0000256" key="6">
    <source>
        <dbReference type="ARBA" id="ARBA00023136"/>
    </source>
</evidence>
<evidence type="ECO:0000256" key="2">
    <source>
        <dbReference type="ARBA" id="ARBA00022475"/>
    </source>
</evidence>
<dbReference type="GO" id="GO:0005886">
    <property type="term" value="C:plasma membrane"/>
    <property type="evidence" value="ECO:0007669"/>
    <property type="project" value="TreeGrafter"/>
</dbReference>
<accession>A0A0R2FTG7</accession>
<dbReference type="EMBL" id="JQAX01000003">
    <property type="protein sequence ID" value="KRN31753.1"/>
    <property type="molecule type" value="Genomic_DNA"/>
</dbReference>
<dbReference type="Pfam" id="PF08478">
    <property type="entry name" value="POTRA_1"/>
    <property type="match status" value="1"/>
</dbReference>
<evidence type="ECO:0000256" key="1">
    <source>
        <dbReference type="ARBA" id="ARBA00004370"/>
    </source>
</evidence>
<dbReference type="InterPro" id="IPR005548">
    <property type="entry name" value="Cell_div_FtsQ/DivIB_C"/>
</dbReference>
<protein>
    <submittedName>
        <fullName evidence="11">Cell division initiation protein FtsQ</fullName>
    </submittedName>
</protein>
<dbReference type="InterPro" id="IPR034746">
    <property type="entry name" value="POTRA"/>
</dbReference>
<dbReference type="InterPro" id="IPR013685">
    <property type="entry name" value="POTRA_FtsQ_type"/>
</dbReference>
<comment type="subcellular location">
    <subcellularLocation>
        <location evidence="1">Membrane</location>
    </subcellularLocation>
</comment>
<organism evidence="11 12">
    <name type="scientific">Weissella halotolerans DSM 20190</name>
    <dbReference type="NCBI Taxonomy" id="1123500"/>
    <lineage>
        <taxon>Bacteria</taxon>
        <taxon>Bacillati</taxon>
        <taxon>Bacillota</taxon>
        <taxon>Bacilli</taxon>
        <taxon>Lactobacillales</taxon>
        <taxon>Lactobacillaceae</taxon>
        <taxon>Weissella</taxon>
    </lineage>
</organism>
<gene>
    <name evidence="11" type="ORF">IV68_GL001009</name>
</gene>
<evidence type="ECO:0000313" key="12">
    <source>
        <dbReference type="Proteomes" id="UP000051296"/>
    </source>
</evidence>
<proteinExistence type="predicted"/>
<keyword evidence="6 9" id="KW-0472">Membrane</keyword>
<dbReference type="InParanoid" id="A0A0R2FTG7"/>
<dbReference type="PROSITE" id="PS51779">
    <property type="entry name" value="POTRA"/>
    <property type="match status" value="1"/>
</dbReference>
<dbReference type="Gene3D" id="3.40.50.10960">
    <property type="match status" value="1"/>
</dbReference>
<comment type="caution">
    <text evidence="11">The sequence shown here is derived from an EMBL/GenBank/DDBJ whole genome shotgun (WGS) entry which is preliminary data.</text>
</comment>
<evidence type="ECO:0000256" key="3">
    <source>
        <dbReference type="ARBA" id="ARBA00022618"/>
    </source>
</evidence>
<evidence type="ECO:0000256" key="4">
    <source>
        <dbReference type="ARBA" id="ARBA00022692"/>
    </source>
</evidence>
<dbReference type="AlphaFoldDB" id="A0A0R2FTG7"/>
<keyword evidence="4 9" id="KW-0812">Transmembrane</keyword>
<dbReference type="eggNOG" id="COG1589">
    <property type="taxonomic scope" value="Bacteria"/>
</dbReference>
<evidence type="ECO:0000256" key="7">
    <source>
        <dbReference type="ARBA" id="ARBA00023306"/>
    </source>
</evidence>
<dbReference type="PATRIC" id="fig|1123500.6.peg.1013"/>
<name>A0A0R2FTG7_9LACO</name>
<keyword evidence="5 9" id="KW-1133">Transmembrane helix</keyword>
<sequence length="338" mass="38066">MAEDTDKQAQQTSHPLDVKHHSPSIQEHLDQLLETQADSGEKAGQQESTPRSWVLQVKDWIAGTWVQVMRRWQWPALHALVQKKGIKSRDHANGVVQTKHQHGQVDLHAFWQQYQIGLKWLATFLGLAIVLLYCLSPLGTAQHYRVEGNTEIPDQQVLKRAGLTTGQSLGLIMTNQSYFSKLAKHNDPQIANVHFEFDWPNTIVVKVSEIAMVGYVQSGADYIPVLANGQELKQDKVTGPIAGLPVYNGFTKRQKRDQVLKQFAQMRLPIRHAVSEVNWSPTKENPQRLLIYMNDGNVVLANADDFAKKFKFYPSMAAQSAKPSLIDIQMGAYAKPLS</sequence>
<dbReference type="RefSeq" id="WP_022791743.1">
    <property type="nucleotide sequence ID" value="NZ_ATUU01000003.1"/>
</dbReference>
<evidence type="ECO:0000256" key="8">
    <source>
        <dbReference type="SAM" id="MobiDB-lite"/>
    </source>
</evidence>
<evidence type="ECO:0000313" key="11">
    <source>
        <dbReference type="EMBL" id="KRN31753.1"/>
    </source>
</evidence>
<keyword evidence="12" id="KW-1185">Reference proteome</keyword>
<reference evidence="11 12" key="1">
    <citation type="journal article" date="2015" name="Genome Announc.">
        <title>Expanding the biotechnology potential of lactobacilli through comparative genomics of 213 strains and associated genera.</title>
        <authorList>
            <person name="Sun Z."/>
            <person name="Harris H.M."/>
            <person name="McCann A."/>
            <person name="Guo C."/>
            <person name="Argimon S."/>
            <person name="Zhang W."/>
            <person name="Yang X."/>
            <person name="Jeffery I.B."/>
            <person name="Cooney J.C."/>
            <person name="Kagawa T.F."/>
            <person name="Liu W."/>
            <person name="Song Y."/>
            <person name="Salvetti E."/>
            <person name="Wrobel A."/>
            <person name="Rasinkangas P."/>
            <person name="Parkhill J."/>
            <person name="Rea M.C."/>
            <person name="O'Sullivan O."/>
            <person name="Ritari J."/>
            <person name="Douillard F.P."/>
            <person name="Paul Ross R."/>
            <person name="Yang R."/>
            <person name="Briner A.E."/>
            <person name="Felis G.E."/>
            <person name="de Vos W.M."/>
            <person name="Barrangou R."/>
            <person name="Klaenhammer T.R."/>
            <person name="Caufield P.W."/>
            <person name="Cui Y."/>
            <person name="Zhang H."/>
            <person name="O'Toole P.W."/>
        </authorList>
    </citation>
    <scope>NUCLEOTIDE SEQUENCE [LARGE SCALE GENOMIC DNA]</scope>
    <source>
        <strain evidence="11 12">DSM 20190</strain>
    </source>
</reference>
<feature type="region of interest" description="Disordered" evidence="8">
    <location>
        <begin position="1"/>
        <end position="28"/>
    </location>
</feature>
<evidence type="ECO:0000259" key="10">
    <source>
        <dbReference type="PROSITE" id="PS51779"/>
    </source>
</evidence>
<feature type="domain" description="POTRA" evidence="10">
    <location>
        <begin position="139"/>
        <end position="210"/>
    </location>
</feature>
<keyword evidence="7" id="KW-0131">Cell cycle</keyword>
<dbReference type="Proteomes" id="UP000051296">
    <property type="component" value="Unassembled WGS sequence"/>
</dbReference>
<evidence type="ECO:0000256" key="5">
    <source>
        <dbReference type="ARBA" id="ARBA00022989"/>
    </source>
</evidence>
<dbReference type="FunCoup" id="A0A0R2FTG7">
    <property type="interactions" value="4"/>
</dbReference>
<dbReference type="PANTHER" id="PTHR37820:SF1">
    <property type="entry name" value="CELL DIVISION PROTEIN FTSQ"/>
    <property type="match status" value="1"/>
</dbReference>
<keyword evidence="3 11" id="KW-0132">Cell division</keyword>
<dbReference type="PANTHER" id="PTHR37820">
    <property type="entry name" value="CELL DIVISION PROTEIN DIVIB"/>
    <property type="match status" value="1"/>
</dbReference>
<dbReference type="InterPro" id="IPR050487">
    <property type="entry name" value="FtsQ_DivIB"/>
</dbReference>
<evidence type="ECO:0000256" key="9">
    <source>
        <dbReference type="SAM" id="Phobius"/>
    </source>
</evidence>
<dbReference type="OrthoDB" id="1819027at2"/>